<name>A0ABV2QHJ1_9BURK</name>
<dbReference type="RefSeq" id="WP_354449479.1">
    <property type="nucleotide sequence ID" value="NZ_JBEPSH010000021.1"/>
</dbReference>
<proteinExistence type="predicted"/>
<protein>
    <submittedName>
        <fullName evidence="2">Uncharacterized protein</fullName>
    </submittedName>
</protein>
<keyword evidence="1" id="KW-1133">Transmembrane helix</keyword>
<keyword evidence="1" id="KW-0812">Transmembrane</keyword>
<evidence type="ECO:0000313" key="2">
    <source>
        <dbReference type="EMBL" id="MET4580499.1"/>
    </source>
</evidence>
<organism evidence="2 3">
    <name type="scientific">Ottowia thiooxydans</name>
    <dbReference type="NCBI Taxonomy" id="219182"/>
    <lineage>
        <taxon>Bacteria</taxon>
        <taxon>Pseudomonadati</taxon>
        <taxon>Pseudomonadota</taxon>
        <taxon>Betaproteobacteria</taxon>
        <taxon>Burkholderiales</taxon>
        <taxon>Comamonadaceae</taxon>
        <taxon>Ottowia</taxon>
    </lineage>
</organism>
<feature type="transmembrane region" description="Helical" evidence="1">
    <location>
        <begin position="52"/>
        <end position="79"/>
    </location>
</feature>
<reference evidence="2 3" key="1">
    <citation type="submission" date="2024-06" db="EMBL/GenBank/DDBJ databases">
        <title>Sorghum-associated microbial communities from plants grown in Nebraska, USA.</title>
        <authorList>
            <person name="Schachtman D."/>
        </authorList>
    </citation>
    <scope>NUCLEOTIDE SEQUENCE [LARGE SCALE GENOMIC DNA]</scope>
    <source>
        <strain evidence="2 3">2709</strain>
    </source>
</reference>
<dbReference type="Proteomes" id="UP001549320">
    <property type="component" value="Unassembled WGS sequence"/>
</dbReference>
<evidence type="ECO:0000256" key="1">
    <source>
        <dbReference type="SAM" id="Phobius"/>
    </source>
</evidence>
<dbReference type="SUPFAM" id="SSF103473">
    <property type="entry name" value="MFS general substrate transporter"/>
    <property type="match status" value="1"/>
</dbReference>
<comment type="caution">
    <text evidence="2">The sequence shown here is derived from an EMBL/GenBank/DDBJ whole genome shotgun (WGS) entry which is preliminary data.</text>
</comment>
<keyword evidence="3" id="KW-1185">Reference proteome</keyword>
<accession>A0ABV2QHJ1</accession>
<gene>
    <name evidence="2" type="ORF">ABIE13_005646</name>
</gene>
<evidence type="ECO:0000313" key="3">
    <source>
        <dbReference type="Proteomes" id="UP001549320"/>
    </source>
</evidence>
<dbReference type="InterPro" id="IPR036259">
    <property type="entry name" value="MFS_trans_sf"/>
</dbReference>
<keyword evidence="1" id="KW-0472">Membrane</keyword>
<dbReference type="EMBL" id="JBEPSH010000021">
    <property type="protein sequence ID" value="MET4580499.1"/>
    <property type="molecule type" value="Genomic_DNA"/>
</dbReference>
<sequence length="143" mass="15277">MVVTAMSLVGFIIAERTHTHPMFDFSVFSIRDFTGAILGCVGMNFSYWPFTIYLPLYFTAGFGMDVTSAGLVLLAGLGLGLTTTPATSMTTSAVPSHRADMGHAVDVKPTGFIRFGSGQFVYKLPTGYLAASDSRRDGQAVGF</sequence>